<evidence type="ECO:0000313" key="3">
    <source>
        <dbReference type="Proteomes" id="UP000550707"/>
    </source>
</evidence>
<sequence length="174" mass="19593">MLQGTLVSVCCQFCVFLFFLVSALSVFFPVRLLALLIVCCCRLIALLFDVMGQSQSGTKTPLQCLLDNFKDFKAQAKCYNVPVSSGTLRTLCKLKWSTFGDNWPPEGNFNLQLAFMVYQKIYGSPGHPDQMPYIKKCQCPEVQKKEKTVLLTMPQSALKNGKFSQSPKKLYPIL</sequence>
<accession>A0A7J8GQQ4</accession>
<dbReference type="InterPro" id="IPR050462">
    <property type="entry name" value="Retroviral_Gag-Pol_poly"/>
</dbReference>
<keyword evidence="3" id="KW-1185">Reference proteome</keyword>
<dbReference type="Gene3D" id="1.10.150.180">
    <property type="entry name" value="Gamma-retroviral matrix domain"/>
    <property type="match status" value="1"/>
</dbReference>
<evidence type="ECO:0000313" key="2">
    <source>
        <dbReference type="EMBL" id="KAF6462267.1"/>
    </source>
</evidence>
<dbReference type="AlphaFoldDB" id="A0A7J8GQQ4"/>
<dbReference type="Pfam" id="PF01140">
    <property type="entry name" value="Gag_MA"/>
    <property type="match status" value="1"/>
</dbReference>
<reference evidence="2 3" key="1">
    <citation type="journal article" date="2020" name="Nature">
        <title>Six reference-quality genomes reveal evolution of bat adaptations.</title>
        <authorList>
            <person name="Jebb D."/>
            <person name="Huang Z."/>
            <person name="Pippel M."/>
            <person name="Hughes G.M."/>
            <person name="Lavrichenko K."/>
            <person name="Devanna P."/>
            <person name="Winkler S."/>
            <person name="Jermiin L.S."/>
            <person name="Skirmuntt E.C."/>
            <person name="Katzourakis A."/>
            <person name="Burkitt-Gray L."/>
            <person name="Ray D.A."/>
            <person name="Sullivan K.A.M."/>
            <person name="Roscito J.G."/>
            <person name="Kirilenko B.M."/>
            <person name="Davalos L.M."/>
            <person name="Corthals A.P."/>
            <person name="Power M.L."/>
            <person name="Jones G."/>
            <person name="Ransome R.D."/>
            <person name="Dechmann D.K.N."/>
            <person name="Locatelli A.G."/>
            <person name="Puechmaille S.J."/>
            <person name="Fedrigo O."/>
            <person name="Jarvis E.D."/>
            <person name="Hiller M."/>
            <person name="Vernes S.C."/>
            <person name="Myers E.W."/>
            <person name="Teeling E.C."/>
        </authorList>
    </citation>
    <scope>NUCLEOTIDE SEQUENCE [LARGE SCALE GENOMIC DNA]</scope>
    <source>
        <strain evidence="2">MMolMol1</strain>
        <tissue evidence="2">Muscle</tissue>
    </source>
</reference>
<feature type="domain" description="Gamma-retroviral matrix protein" evidence="1">
    <location>
        <begin position="59"/>
        <end position="135"/>
    </location>
</feature>
<dbReference type="InParanoid" id="A0A7J8GQQ4"/>
<dbReference type="InterPro" id="IPR036946">
    <property type="entry name" value="G_retro_matrix_sf"/>
</dbReference>
<name>A0A7J8GQQ4_MOLMO</name>
<dbReference type="PANTHER" id="PTHR33166">
    <property type="entry name" value="GAG_P30 DOMAIN-CONTAINING PROTEIN"/>
    <property type="match status" value="1"/>
</dbReference>
<dbReference type="InterPro" id="IPR010999">
    <property type="entry name" value="Retrovr_matrix"/>
</dbReference>
<evidence type="ECO:0000259" key="1">
    <source>
        <dbReference type="Pfam" id="PF01140"/>
    </source>
</evidence>
<dbReference type="EMBL" id="JACASF010000008">
    <property type="protein sequence ID" value="KAF6462267.1"/>
    <property type="molecule type" value="Genomic_DNA"/>
</dbReference>
<dbReference type="InterPro" id="IPR000840">
    <property type="entry name" value="G_retro_matrix"/>
</dbReference>
<comment type="caution">
    <text evidence="2">The sequence shown here is derived from an EMBL/GenBank/DDBJ whole genome shotgun (WGS) entry which is preliminary data.</text>
</comment>
<gene>
    <name evidence="2" type="ORF">HJG59_011305</name>
</gene>
<proteinExistence type="predicted"/>
<dbReference type="Proteomes" id="UP000550707">
    <property type="component" value="Unassembled WGS sequence"/>
</dbReference>
<dbReference type="SUPFAM" id="SSF47836">
    <property type="entry name" value="Retroviral matrix proteins"/>
    <property type="match status" value="1"/>
</dbReference>
<organism evidence="2 3">
    <name type="scientific">Molossus molossus</name>
    <name type="common">Pallas' mastiff bat</name>
    <name type="synonym">Vespertilio molossus</name>
    <dbReference type="NCBI Taxonomy" id="27622"/>
    <lineage>
        <taxon>Eukaryota</taxon>
        <taxon>Metazoa</taxon>
        <taxon>Chordata</taxon>
        <taxon>Craniata</taxon>
        <taxon>Vertebrata</taxon>
        <taxon>Euteleostomi</taxon>
        <taxon>Mammalia</taxon>
        <taxon>Eutheria</taxon>
        <taxon>Laurasiatheria</taxon>
        <taxon>Chiroptera</taxon>
        <taxon>Yangochiroptera</taxon>
        <taxon>Molossidae</taxon>
        <taxon>Molossus</taxon>
    </lineage>
</organism>
<protein>
    <recommendedName>
        <fullName evidence="1">Gamma-retroviral matrix protein domain-containing protein</fullName>
    </recommendedName>
</protein>